<dbReference type="GO" id="GO:0007218">
    <property type="term" value="P:neuropeptide signaling pathway"/>
    <property type="evidence" value="ECO:0000318"/>
    <property type="project" value="GO_Central"/>
</dbReference>
<dbReference type="Gene3D" id="1.20.1070.10">
    <property type="entry name" value="Rhodopsin 7-helix transmembrane proteins"/>
    <property type="match status" value="1"/>
</dbReference>
<feature type="domain" description="G-protein coupled receptors family 1 profile" evidence="11">
    <location>
        <begin position="48"/>
        <end position="386"/>
    </location>
</feature>
<dbReference type="SUPFAM" id="SSF81321">
    <property type="entry name" value="Family A G protein-coupled receptor-like"/>
    <property type="match status" value="1"/>
</dbReference>
<dbReference type="GO" id="GO:0042923">
    <property type="term" value="F:neuropeptide binding"/>
    <property type="evidence" value="ECO:0000318"/>
    <property type="project" value="GO_Central"/>
</dbReference>
<dbReference type="PRINTS" id="PR00237">
    <property type="entry name" value="GPCRRHODOPSN"/>
</dbReference>
<dbReference type="Ensembl" id="ENSCINT00000030919.1">
    <property type="protein sequence ID" value="ENSCINP00000033177.1"/>
    <property type="gene ID" value="ENSCING00000019761.1"/>
</dbReference>
<comment type="subcellular location">
    <subcellularLocation>
        <location evidence="1">Cell membrane</location>
        <topology evidence="1">Multi-pass membrane protein</topology>
    </subcellularLocation>
</comment>
<dbReference type="GO" id="GO:0004930">
    <property type="term" value="F:G protein-coupled receptor activity"/>
    <property type="evidence" value="ECO:0000318"/>
    <property type="project" value="GO_Central"/>
</dbReference>
<dbReference type="HOGENOM" id="CLU_009579_8_1_1"/>
<evidence type="ECO:0000256" key="1">
    <source>
        <dbReference type="ARBA" id="ARBA00004651"/>
    </source>
</evidence>
<evidence type="ECO:0000259" key="11">
    <source>
        <dbReference type="PROSITE" id="PS50262"/>
    </source>
</evidence>
<reference evidence="12" key="3">
    <citation type="submission" date="2025-08" db="UniProtKB">
        <authorList>
            <consortium name="Ensembl"/>
        </authorList>
    </citation>
    <scope>IDENTIFICATION</scope>
</reference>
<evidence type="ECO:0000256" key="6">
    <source>
        <dbReference type="ARBA" id="ARBA00023136"/>
    </source>
</evidence>
<keyword evidence="13" id="KW-1185">Reference proteome</keyword>
<organism evidence="12 13">
    <name type="scientific">Ciona intestinalis</name>
    <name type="common">Transparent sea squirt</name>
    <name type="synonym">Ascidia intestinalis</name>
    <dbReference type="NCBI Taxonomy" id="7719"/>
    <lineage>
        <taxon>Eukaryota</taxon>
        <taxon>Metazoa</taxon>
        <taxon>Chordata</taxon>
        <taxon>Tunicata</taxon>
        <taxon>Ascidiacea</taxon>
        <taxon>Phlebobranchia</taxon>
        <taxon>Cionidae</taxon>
        <taxon>Ciona</taxon>
    </lineage>
</organism>
<dbReference type="GO" id="GO:0043005">
    <property type="term" value="C:neuron projection"/>
    <property type="evidence" value="ECO:0000318"/>
    <property type="project" value="GO_Central"/>
</dbReference>
<feature type="transmembrane region" description="Helical" evidence="10">
    <location>
        <begin position="245"/>
        <end position="271"/>
    </location>
</feature>
<dbReference type="InterPro" id="IPR000276">
    <property type="entry name" value="GPCR_Rhodpsn"/>
</dbReference>
<dbReference type="PANTHER" id="PTHR24229:SF109">
    <property type="entry name" value="SOMATOSTATIN RECEPTOR TYPE 2-LIKE"/>
    <property type="match status" value="1"/>
</dbReference>
<feature type="transmembrane region" description="Helical" evidence="10">
    <location>
        <begin position="328"/>
        <end position="349"/>
    </location>
</feature>
<dbReference type="EMBL" id="EAAA01002435">
    <property type="status" value="NOT_ANNOTATED_CDS"/>
    <property type="molecule type" value="Genomic_DNA"/>
</dbReference>
<evidence type="ECO:0000313" key="12">
    <source>
        <dbReference type="Ensembl" id="ENSCINP00000033177.1"/>
    </source>
</evidence>
<dbReference type="Proteomes" id="UP000008144">
    <property type="component" value="Chromosome 7"/>
</dbReference>
<feature type="transmembrane region" description="Helical" evidence="10">
    <location>
        <begin position="153"/>
        <end position="173"/>
    </location>
</feature>
<keyword evidence="2" id="KW-1003">Cell membrane</keyword>
<keyword evidence="5 9" id="KW-0297">G-protein coupled receptor</keyword>
<dbReference type="InParanoid" id="H2XU43"/>
<feature type="transmembrane region" description="Helical" evidence="10">
    <location>
        <begin position="69"/>
        <end position="89"/>
    </location>
</feature>
<feature type="transmembrane region" description="Helical" evidence="10">
    <location>
        <begin position="34"/>
        <end position="57"/>
    </location>
</feature>
<name>H2XU43_CIOIN</name>
<accession>H2XU43</accession>
<dbReference type="PROSITE" id="PS50262">
    <property type="entry name" value="G_PROTEIN_RECEP_F1_2"/>
    <property type="match status" value="1"/>
</dbReference>
<reference evidence="13" key="1">
    <citation type="journal article" date="2002" name="Science">
        <title>The draft genome of Ciona intestinalis: insights into chordate and vertebrate origins.</title>
        <authorList>
            <person name="Dehal P."/>
            <person name="Satou Y."/>
            <person name="Campbell R.K."/>
            <person name="Chapman J."/>
            <person name="Degnan B."/>
            <person name="De Tomaso A."/>
            <person name="Davidson B."/>
            <person name="Di Gregorio A."/>
            <person name="Gelpke M."/>
            <person name="Goodstein D.M."/>
            <person name="Harafuji N."/>
            <person name="Hastings K.E."/>
            <person name="Ho I."/>
            <person name="Hotta K."/>
            <person name="Huang W."/>
            <person name="Kawashima T."/>
            <person name="Lemaire P."/>
            <person name="Martinez D."/>
            <person name="Meinertzhagen I.A."/>
            <person name="Necula S."/>
            <person name="Nonaka M."/>
            <person name="Putnam N."/>
            <person name="Rash S."/>
            <person name="Saiga H."/>
            <person name="Satake M."/>
            <person name="Terry A."/>
            <person name="Yamada L."/>
            <person name="Wang H.G."/>
            <person name="Awazu S."/>
            <person name="Azumi K."/>
            <person name="Boore J."/>
            <person name="Branno M."/>
            <person name="Chin-Bow S."/>
            <person name="DeSantis R."/>
            <person name="Doyle S."/>
            <person name="Francino P."/>
            <person name="Keys D.N."/>
            <person name="Haga S."/>
            <person name="Hayashi H."/>
            <person name="Hino K."/>
            <person name="Imai K.S."/>
            <person name="Inaba K."/>
            <person name="Kano S."/>
            <person name="Kobayashi K."/>
            <person name="Kobayashi M."/>
            <person name="Lee B.I."/>
            <person name="Makabe K.W."/>
            <person name="Manohar C."/>
            <person name="Matassi G."/>
            <person name="Medina M."/>
            <person name="Mochizuki Y."/>
            <person name="Mount S."/>
            <person name="Morishita T."/>
            <person name="Miura S."/>
            <person name="Nakayama A."/>
            <person name="Nishizaka S."/>
            <person name="Nomoto H."/>
            <person name="Ohta F."/>
            <person name="Oishi K."/>
            <person name="Rigoutsos I."/>
            <person name="Sano M."/>
            <person name="Sasaki A."/>
            <person name="Sasakura Y."/>
            <person name="Shoguchi E."/>
            <person name="Shin-i T."/>
            <person name="Spagnuolo A."/>
            <person name="Stainier D."/>
            <person name="Suzuki M.M."/>
            <person name="Tassy O."/>
            <person name="Takatori N."/>
            <person name="Tokuoka M."/>
            <person name="Yagi K."/>
            <person name="Yoshizaki F."/>
            <person name="Wada S."/>
            <person name="Zhang C."/>
            <person name="Hyatt P.D."/>
            <person name="Larimer F."/>
            <person name="Detter C."/>
            <person name="Doggett N."/>
            <person name="Glavina T."/>
            <person name="Hawkins T."/>
            <person name="Richardson P."/>
            <person name="Lucas S."/>
            <person name="Kohara Y."/>
            <person name="Levine M."/>
            <person name="Satoh N."/>
            <person name="Rokhsar D.S."/>
        </authorList>
    </citation>
    <scope>NUCLEOTIDE SEQUENCE [LARGE SCALE GENOMIC DNA]</scope>
</reference>
<keyword evidence="8 9" id="KW-0807">Transducer</keyword>
<feature type="transmembrane region" description="Helical" evidence="10">
    <location>
        <begin position="109"/>
        <end position="132"/>
    </location>
</feature>
<dbReference type="PROSITE" id="PS00237">
    <property type="entry name" value="G_PROTEIN_RECEP_F1_1"/>
    <property type="match status" value="1"/>
</dbReference>
<dbReference type="STRING" id="7719.ENSCINP00000033177"/>
<evidence type="ECO:0000256" key="4">
    <source>
        <dbReference type="ARBA" id="ARBA00022989"/>
    </source>
</evidence>
<comment type="similarity">
    <text evidence="9">Belongs to the G-protein coupled receptor 1 family.</text>
</comment>
<keyword evidence="6 10" id="KW-0472">Membrane</keyword>
<evidence type="ECO:0000256" key="2">
    <source>
        <dbReference type="ARBA" id="ARBA00022475"/>
    </source>
</evidence>
<evidence type="ECO:0000256" key="7">
    <source>
        <dbReference type="ARBA" id="ARBA00023170"/>
    </source>
</evidence>
<evidence type="ECO:0000256" key="3">
    <source>
        <dbReference type="ARBA" id="ARBA00022692"/>
    </source>
</evidence>
<dbReference type="Pfam" id="PF00001">
    <property type="entry name" value="7tm_1"/>
    <property type="match status" value="2"/>
</dbReference>
<protein>
    <recommendedName>
        <fullName evidence="11">G-protein coupled receptors family 1 profile domain-containing protein</fullName>
    </recommendedName>
</protein>
<proteinExistence type="inferred from homology"/>
<sequence length="401" mass="45690">MYDLLRQLTSNDSGTFTPDQIDNTCDNPQPNVPFAVVSVALVVLGLFGNMVVAFIILVLQEYKKSVANWYILQLALADTLFLLMLPFTASSELVGQWTYGVELCKVKEAILFINYYASIYFLVVMSFDRYVAVTKAFASSSLVTRLRSPEASYIFTTAGWIISILFSVPLFMYSSVSGCHCAYQFPSYGHEYGYMHCINETRNTNLTEHLNALNESFPFDYDEFEVFADNITTIAAASETLIYSYIVWLSVNFVFAFCLPLILISFFYGMIIKTIMQSKKVGNNEAQVRSFDCLWTPYKNRFKANQMHSQKCSSKTKPYSQRSYRRRVTTIVLALVFLFVASWLPWHSFQLAKIVGFPMPAESCTNFQYGVRITAYLSSALNPFLYSFLGARFAQRLTKAK</sequence>
<keyword evidence="3 9" id="KW-0812">Transmembrane</keyword>
<dbReference type="GeneTree" id="ENSGT00940000157017"/>
<evidence type="ECO:0000313" key="13">
    <source>
        <dbReference type="Proteomes" id="UP000008144"/>
    </source>
</evidence>
<evidence type="ECO:0000256" key="5">
    <source>
        <dbReference type="ARBA" id="ARBA00023040"/>
    </source>
</evidence>
<evidence type="ECO:0000256" key="10">
    <source>
        <dbReference type="SAM" id="Phobius"/>
    </source>
</evidence>
<keyword evidence="4 10" id="KW-1133">Transmembrane helix</keyword>
<feature type="transmembrane region" description="Helical" evidence="10">
    <location>
        <begin position="369"/>
        <end position="389"/>
    </location>
</feature>
<keyword evidence="7 9" id="KW-0675">Receptor</keyword>
<reference evidence="12" key="4">
    <citation type="submission" date="2025-09" db="UniProtKB">
        <authorList>
            <consortium name="Ensembl"/>
        </authorList>
    </citation>
    <scope>IDENTIFICATION</scope>
</reference>
<evidence type="ECO:0000256" key="8">
    <source>
        <dbReference type="ARBA" id="ARBA00023224"/>
    </source>
</evidence>
<dbReference type="PANTHER" id="PTHR24229">
    <property type="entry name" value="NEUROPEPTIDES RECEPTOR"/>
    <property type="match status" value="1"/>
</dbReference>
<dbReference type="GO" id="GO:0005886">
    <property type="term" value="C:plasma membrane"/>
    <property type="evidence" value="ECO:0000318"/>
    <property type="project" value="GO_Central"/>
</dbReference>
<evidence type="ECO:0000256" key="9">
    <source>
        <dbReference type="RuleBase" id="RU000688"/>
    </source>
</evidence>
<dbReference type="AlphaFoldDB" id="H2XU43"/>
<dbReference type="InterPro" id="IPR017452">
    <property type="entry name" value="GPCR_Rhodpsn_7TM"/>
</dbReference>
<reference evidence="12" key="2">
    <citation type="journal article" date="2008" name="Genome Biol.">
        <title>Improved genome assembly and evidence-based global gene model set for the chordate Ciona intestinalis: new insight into intron and operon populations.</title>
        <authorList>
            <person name="Satou Y."/>
            <person name="Mineta K."/>
            <person name="Ogasawara M."/>
            <person name="Sasakura Y."/>
            <person name="Shoguchi E."/>
            <person name="Ueno K."/>
            <person name="Yamada L."/>
            <person name="Matsumoto J."/>
            <person name="Wasserscheid J."/>
            <person name="Dewar K."/>
            <person name="Wiley G.B."/>
            <person name="Macmil S.L."/>
            <person name="Roe B.A."/>
            <person name="Zeller R.W."/>
            <person name="Hastings K.E."/>
            <person name="Lemaire P."/>
            <person name="Lindquist E."/>
            <person name="Endo T."/>
            <person name="Hotta K."/>
            <person name="Inaba K."/>
        </authorList>
    </citation>
    <scope>NUCLEOTIDE SEQUENCE [LARGE SCALE GENOMIC DNA]</scope>
    <source>
        <strain evidence="12">wild type</strain>
    </source>
</reference>